<evidence type="ECO:0000256" key="1">
    <source>
        <dbReference type="SAM" id="Phobius"/>
    </source>
</evidence>
<reference evidence="2" key="1">
    <citation type="submission" date="2020-12" db="EMBL/GenBank/DDBJ databases">
        <title>Oil enriched cultivation method for isolating marine PHA-producing bacteria.</title>
        <authorList>
            <person name="Zheng W."/>
            <person name="Yu S."/>
            <person name="Huang Y."/>
        </authorList>
    </citation>
    <scope>NUCLEOTIDE SEQUENCE</scope>
    <source>
        <strain evidence="2">SY-2-12</strain>
    </source>
</reference>
<proteinExistence type="predicted"/>
<evidence type="ECO:0000313" key="3">
    <source>
        <dbReference type="Proteomes" id="UP000664096"/>
    </source>
</evidence>
<protein>
    <submittedName>
        <fullName evidence="2">Uncharacterized protein</fullName>
    </submittedName>
</protein>
<dbReference type="RefSeq" id="WP_207141452.1">
    <property type="nucleotide sequence ID" value="NZ_JAEKJZ010000002.1"/>
</dbReference>
<sequence length="60" mass="6349">MAYQDRETRVVEKTAGTGAAWFIAGILVAGAIIGGILYTNGYFTDDDVSIELKLPGISAQ</sequence>
<comment type="caution">
    <text evidence="2">The sequence shown here is derived from an EMBL/GenBank/DDBJ whole genome shotgun (WGS) entry which is preliminary data.</text>
</comment>
<name>A0A939EH42_9HYPH</name>
<keyword evidence="1" id="KW-0812">Transmembrane</keyword>
<organism evidence="2 3">
    <name type="scientific">Roseibium aggregatum</name>
    <dbReference type="NCBI Taxonomy" id="187304"/>
    <lineage>
        <taxon>Bacteria</taxon>
        <taxon>Pseudomonadati</taxon>
        <taxon>Pseudomonadota</taxon>
        <taxon>Alphaproteobacteria</taxon>
        <taxon>Hyphomicrobiales</taxon>
        <taxon>Stappiaceae</taxon>
        <taxon>Roseibium</taxon>
    </lineage>
</organism>
<keyword evidence="1" id="KW-0472">Membrane</keyword>
<dbReference type="AlphaFoldDB" id="A0A939EH42"/>
<dbReference type="EMBL" id="JAEKJZ010000002">
    <property type="protein sequence ID" value="MBN9671635.1"/>
    <property type="molecule type" value="Genomic_DNA"/>
</dbReference>
<feature type="transmembrane region" description="Helical" evidence="1">
    <location>
        <begin position="20"/>
        <end position="43"/>
    </location>
</feature>
<evidence type="ECO:0000313" key="2">
    <source>
        <dbReference type="EMBL" id="MBN9671635.1"/>
    </source>
</evidence>
<gene>
    <name evidence="2" type="ORF">JF539_14900</name>
</gene>
<dbReference type="Proteomes" id="UP000664096">
    <property type="component" value="Unassembled WGS sequence"/>
</dbReference>
<keyword evidence="1" id="KW-1133">Transmembrane helix</keyword>
<accession>A0A939EH42</accession>